<dbReference type="InterPro" id="IPR027059">
    <property type="entry name" value="Coatomer_dsu"/>
</dbReference>
<name>A0ABR4NNA6_9SACH</name>
<feature type="domain" description="MHD" evidence="13">
    <location>
        <begin position="289"/>
        <end position="541"/>
    </location>
</feature>
<keyword evidence="7 9" id="KW-0472">Membrane</keyword>
<dbReference type="SUPFAM" id="SSF64356">
    <property type="entry name" value="SNARE-like"/>
    <property type="match status" value="1"/>
</dbReference>
<feature type="coiled-coil region" evidence="11">
    <location>
        <begin position="137"/>
        <end position="174"/>
    </location>
</feature>
<keyword evidence="8 9" id="KW-0968">Cytoplasmic vesicle</keyword>
<evidence type="ECO:0000256" key="2">
    <source>
        <dbReference type="ARBA" id="ARBA00022448"/>
    </source>
</evidence>
<dbReference type="SUPFAM" id="SSF49447">
    <property type="entry name" value="Second domain of Mu2 adaptin subunit (ap50) of ap2 adaptor"/>
    <property type="match status" value="1"/>
</dbReference>
<comment type="subunit">
    <text evidence="9">Oligomeric complex that consists of at least the alpha, beta, beta', gamma, delta, epsilon and zeta subunits.</text>
</comment>
<accession>A0ABR4NNA6</accession>
<dbReference type="InterPro" id="IPR022775">
    <property type="entry name" value="AP_mu_sigma_su"/>
</dbReference>
<dbReference type="CDD" id="cd09254">
    <property type="entry name" value="AP_delta-COPI_MHD"/>
    <property type="match status" value="1"/>
</dbReference>
<dbReference type="Gene3D" id="3.30.450.60">
    <property type="match status" value="1"/>
</dbReference>
<reference evidence="14 15" key="1">
    <citation type="submission" date="2024-05" db="EMBL/GenBank/DDBJ databases">
        <title>Long read based assembly of the Candida bracarensis genome reveals expanded adhesin content.</title>
        <authorList>
            <person name="Marcet-Houben M."/>
            <person name="Ksiezopolska E."/>
            <person name="Gabaldon T."/>
        </authorList>
    </citation>
    <scope>NUCLEOTIDE SEQUENCE [LARGE SCALE GENOMIC DNA]</scope>
    <source>
        <strain evidence="14 15">CBM6</strain>
    </source>
</reference>
<dbReference type="CDD" id="cd14830">
    <property type="entry name" value="Delta_COP_N"/>
    <property type="match status" value="1"/>
</dbReference>
<protein>
    <recommendedName>
        <fullName evidence="9">Coatomer subunit delta</fullName>
    </recommendedName>
</protein>
<evidence type="ECO:0000256" key="5">
    <source>
        <dbReference type="ARBA" id="ARBA00022927"/>
    </source>
</evidence>
<keyword evidence="3 9" id="KW-0963">Cytoplasm</keyword>
<proteinExistence type="inferred from homology"/>
<dbReference type="InterPro" id="IPR028565">
    <property type="entry name" value="MHD"/>
</dbReference>
<dbReference type="EMBL" id="JBEVYD010000012">
    <property type="protein sequence ID" value="KAL3229293.1"/>
    <property type="molecule type" value="Genomic_DNA"/>
</dbReference>
<sequence>MVVLAASITTRQGKPLLSRQFRELTKERTMELLSNFQGLVSNISSDHTFLEDEHVRYVYRPFDNYYIILITNRQSNIIQDLSTLNLFSSTVNSYLTSYDELEIFENSFEILSSFDEIVTMGYKENLSISQVETYLAMESHEERIQEIIERNKEIEANEERKRRAKEISRREQERKMGIYGSDFDTANLVANGQNRFMASNDPNVTNALNSYYSHASPAAQQSYSKQQQQGTIQDLEHDAPSGGSLSAARGGRGMKLGGQASHTQQRKLMTPSRPSRSTAGEPEETKPHNNGILITFKETINAEITRDGVVSSSELKGVMELRINNPELAQAQIKLADSVAVKDHSYQFKTHPNIDKNAFTSSKVIGLRDSKKSFPSNDNSIGVLRWRKVGAPDDKALIPLDVSTWVSPSSDNDGMFEVTIEYESKKDMEDILFKIPVYTENVSINEDMNDSNAEIIGIDDEEGITIKVGSCAAGNSGVVSLLVEAEFEDALFPLAVGFTHNAPGADSMVGVDIDTIVSTETDEELPFDKLSVVKPEQYVVV</sequence>
<evidence type="ECO:0000256" key="7">
    <source>
        <dbReference type="ARBA" id="ARBA00023136"/>
    </source>
</evidence>
<evidence type="ECO:0000256" key="12">
    <source>
        <dbReference type="SAM" id="MobiDB-lite"/>
    </source>
</evidence>
<comment type="similarity">
    <text evidence="1 9">Belongs to the adaptor complexes medium subunit family. Delta-COP subfamily.</text>
</comment>
<dbReference type="Proteomes" id="UP001623330">
    <property type="component" value="Unassembled WGS sequence"/>
</dbReference>
<feature type="compositionally biased region" description="Polar residues" evidence="12">
    <location>
        <begin position="260"/>
        <end position="278"/>
    </location>
</feature>
<dbReference type="InterPro" id="IPR011012">
    <property type="entry name" value="Longin-like_dom_sf"/>
</dbReference>
<evidence type="ECO:0000256" key="4">
    <source>
        <dbReference type="ARBA" id="ARBA00022892"/>
    </source>
</evidence>
<evidence type="ECO:0000256" key="1">
    <source>
        <dbReference type="ARBA" id="ARBA00010516"/>
    </source>
</evidence>
<keyword evidence="15" id="KW-1185">Reference proteome</keyword>
<dbReference type="InterPro" id="IPR036168">
    <property type="entry name" value="AP2_Mu_C_sf"/>
</dbReference>
<keyword evidence="4 9" id="KW-0931">ER-Golgi transport</keyword>
<evidence type="ECO:0000256" key="11">
    <source>
        <dbReference type="SAM" id="Coils"/>
    </source>
</evidence>
<dbReference type="PANTHER" id="PTHR10121">
    <property type="entry name" value="COATOMER SUBUNIT DELTA"/>
    <property type="match status" value="1"/>
</dbReference>
<comment type="subcellular location">
    <subcellularLocation>
        <location evidence="9 10">Cytoplasm</location>
    </subcellularLocation>
    <subcellularLocation>
        <location evidence="9 10">Cytoplasmic vesicle</location>
        <location evidence="9 10">COPI-coated vesicle membrane</location>
        <topology evidence="9 10">Peripheral membrane protein</topology>
        <orientation evidence="9 10">Cytoplasmic side</orientation>
    </subcellularLocation>
    <subcellularLocation>
        <location evidence="9 10">Golgi apparatus membrane</location>
        <topology evidence="9 10">Peripheral membrane protein</topology>
        <orientation evidence="9 10">Cytoplasmic side</orientation>
    </subcellularLocation>
</comment>
<organism evidence="14 15">
    <name type="scientific">Nakaseomyces bracarensis</name>
    <dbReference type="NCBI Taxonomy" id="273131"/>
    <lineage>
        <taxon>Eukaryota</taxon>
        <taxon>Fungi</taxon>
        <taxon>Dikarya</taxon>
        <taxon>Ascomycota</taxon>
        <taxon>Saccharomycotina</taxon>
        <taxon>Saccharomycetes</taxon>
        <taxon>Saccharomycetales</taxon>
        <taxon>Saccharomycetaceae</taxon>
        <taxon>Nakaseomyces</taxon>
    </lineage>
</organism>
<feature type="region of interest" description="Disordered" evidence="12">
    <location>
        <begin position="217"/>
        <end position="290"/>
    </location>
</feature>
<evidence type="ECO:0000256" key="6">
    <source>
        <dbReference type="ARBA" id="ARBA00023034"/>
    </source>
</evidence>
<keyword evidence="2 9" id="KW-0813">Transport</keyword>
<keyword evidence="5 9" id="KW-0653">Protein transport</keyword>
<evidence type="ECO:0000256" key="3">
    <source>
        <dbReference type="ARBA" id="ARBA00022490"/>
    </source>
</evidence>
<keyword evidence="11" id="KW-0175">Coiled coil</keyword>
<evidence type="ECO:0000259" key="13">
    <source>
        <dbReference type="PROSITE" id="PS51072"/>
    </source>
</evidence>
<evidence type="ECO:0000256" key="8">
    <source>
        <dbReference type="ARBA" id="ARBA00023329"/>
    </source>
</evidence>
<dbReference type="PROSITE" id="PS51072">
    <property type="entry name" value="MHD"/>
    <property type="match status" value="1"/>
</dbReference>
<gene>
    <name evidence="14" type="ORF">RNJ44_02380</name>
</gene>
<evidence type="ECO:0000256" key="9">
    <source>
        <dbReference type="RuleBase" id="RU364018"/>
    </source>
</evidence>
<evidence type="ECO:0000313" key="14">
    <source>
        <dbReference type="EMBL" id="KAL3229293.1"/>
    </source>
</evidence>
<evidence type="ECO:0000256" key="10">
    <source>
        <dbReference type="RuleBase" id="RU366052"/>
    </source>
</evidence>
<feature type="compositionally biased region" description="Low complexity" evidence="12">
    <location>
        <begin position="217"/>
        <end position="229"/>
    </location>
</feature>
<dbReference type="PANTHER" id="PTHR10121:SF0">
    <property type="entry name" value="COATOMER SUBUNIT DELTA"/>
    <property type="match status" value="1"/>
</dbReference>
<evidence type="ECO:0000313" key="15">
    <source>
        <dbReference type="Proteomes" id="UP001623330"/>
    </source>
</evidence>
<dbReference type="Pfam" id="PF00928">
    <property type="entry name" value="Adap_comp_sub"/>
    <property type="match status" value="1"/>
</dbReference>
<keyword evidence="6 9" id="KW-0333">Golgi apparatus</keyword>
<comment type="function">
    <text evidence="9">The coatomer is a cytosolic protein complex that binds to dilysine motifs and reversibly associates with Golgi non-clathrin-coated vesicles, which further mediate biosynthetic protein transport from the ER, via the Golgi up to the trans Golgi network. Coatomer complex is required for budding from Golgi membranes, and is essential for the retrograde Golgi-to-ER transport of dilysine-tagged proteins.</text>
</comment>
<dbReference type="Pfam" id="PF01217">
    <property type="entry name" value="Clat_adaptor_s"/>
    <property type="match status" value="1"/>
</dbReference>
<comment type="caution">
    <text evidence="14">The sequence shown here is derived from an EMBL/GenBank/DDBJ whole genome shotgun (WGS) entry which is preliminary data.</text>
</comment>